<evidence type="ECO:0008006" key="3">
    <source>
        <dbReference type="Google" id="ProtNLM"/>
    </source>
</evidence>
<comment type="caution">
    <text evidence="1">The sequence shown here is derived from an EMBL/GenBank/DDBJ whole genome shotgun (WGS) entry which is preliminary data.</text>
</comment>
<sequence>MLDDTGLLDVVGQKHPLRRDVVRPKIICGASVAEIVRAMDLDTERFGLPVVRLIRGTEMSLVPISMWGKVRPKLGTRVEAAFPVRDPGSLALLASAALPSAATWAAGALGTAGIIGAAGTLSYALTVAAITVVGSLVINSLIPPAQQGGTRDPENYAITGTGNAINRRGVYPYVLGRHLMFPPMTATGFSETVGRDIYYRGRMTFGWGPVALEDLRIGSTPIWEYDGVELEFLNVDEARTLANMPQLADLVRPRTEEEHAPRKLLHAVGDLYEFQPAQAARSAVIAVEPTALRHGTVYSFVVEVAEAGVPGWTTVATYTDITTGQEFQCGRLFRWGRAPLARSDHQQAAAL</sequence>
<protein>
    <recommendedName>
        <fullName evidence="3">Phage tail protein</fullName>
    </recommendedName>
</protein>
<proteinExistence type="predicted"/>
<dbReference type="RefSeq" id="WP_347165135.1">
    <property type="nucleotide sequence ID" value="NZ_JBDNCH010000002.1"/>
</dbReference>
<accession>A0AAW9S570</accession>
<name>A0AAW9S570_9RHOB</name>
<dbReference type="Proteomes" id="UP001428774">
    <property type="component" value="Unassembled WGS sequence"/>
</dbReference>
<evidence type="ECO:0000313" key="1">
    <source>
        <dbReference type="EMBL" id="MEN9059994.1"/>
    </source>
</evidence>
<evidence type="ECO:0000313" key="2">
    <source>
        <dbReference type="Proteomes" id="UP001428774"/>
    </source>
</evidence>
<keyword evidence="2" id="KW-1185">Reference proteome</keyword>
<dbReference type="EMBL" id="JBDNCH010000002">
    <property type="protein sequence ID" value="MEN9059994.1"/>
    <property type="molecule type" value="Genomic_DNA"/>
</dbReference>
<reference evidence="1 2" key="1">
    <citation type="submission" date="2024-05" db="EMBL/GenBank/DDBJ databases">
        <title>Genome sequence of Ponticoccus litoralis KCCM 90028.</title>
        <authorList>
            <person name="Kim J.M."/>
            <person name="Lee J.K."/>
            <person name="Choi B.J."/>
            <person name="Bayburt H."/>
            <person name="Baek J.H."/>
            <person name="Jeon C.O."/>
        </authorList>
    </citation>
    <scope>NUCLEOTIDE SEQUENCE [LARGE SCALE GENOMIC DNA]</scope>
    <source>
        <strain evidence="1 2">KCCM 90028</strain>
    </source>
</reference>
<organism evidence="1 2">
    <name type="scientific">Ponticoccus litoralis</name>
    <dbReference type="NCBI Taxonomy" id="422297"/>
    <lineage>
        <taxon>Bacteria</taxon>
        <taxon>Pseudomonadati</taxon>
        <taxon>Pseudomonadota</taxon>
        <taxon>Alphaproteobacteria</taxon>
        <taxon>Rhodobacterales</taxon>
        <taxon>Roseobacteraceae</taxon>
        <taxon>Ponticoccus</taxon>
    </lineage>
</organism>
<gene>
    <name evidence="1" type="ORF">ABFB10_02050</name>
</gene>
<dbReference type="AlphaFoldDB" id="A0AAW9S570"/>